<dbReference type="Proteomes" id="UP000494125">
    <property type="component" value="Unassembled WGS sequence"/>
</dbReference>
<protein>
    <submittedName>
        <fullName evidence="1">Uncharacterized protein</fullName>
    </submittedName>
</protein>
<gene>
    <name evidence="1" type="ORF">BDI24065_00098</name>
</gene>
<name>A0A6P2GQZ9_9BURK</name>
<keyword evidence="2" id="KW-1185">Reference proteome</keyword>
<accession>A0A6P2GQZ9</accession>
<reference evidence="1 2" key="1">
    <citation type="submission" date="2019-09" db="EMBL/GenBank/DDBJ databases">
        <authorList>
            <person name="Depoorter E."/>
        </authorList>
    </citation>
    <scope>NUCLEOTIDE SEQUENCE [LARGE SCALE GENOMIC DNA]</scope>
    <source>
        <strain evidence="1">LMG 24065</strain>
    </source>
</reference>
<evidence type="ECO:0000313" key="1">
    <source>
        <dbReference type="EMBL" id="VWB06280.1"/>
    </source>
</evidence>
<dbReference type="AlphaFoldDB" id="A0A6P2GQZ9"/>
<organism evidence="1 2">
    <name type="scientific">Burkholderia diffusa</name>
    <dbReference type="NCBI Taxonomy" id="488732"/>
    <lineage>
        <taxon>Bacteria</taxon>
        <taxon>Pseudomonadati</taxon>
        <taxon>Pseudomonadota</taxon>
        <taxon>Betaproteobacteria</taxon>
        <taxon>Burkholderiales</taxon>
        <taxon>Burkholderiaceae</taxon>
        <taxon>Burkholderia</taxon>
        <taxon>Burkholderia cepacia complex</taxon>
    </lineage>
</organism>
<evidence type="ECO:0000313" key="2">
    <source>
        <dbReference type="Proteomes" id="UP000494125"/>
    </source>
</evidence>
<proteinExistence type="predicted"/>
<sequence length="104" mass="12325">MRGDFQTAVSIHLLLWLALVEWSPWLQIVQIWGDLREHFMNRERANLVVYPEYRKFLEAMHGDDPEFFAVVYASNPFLYRPSEDDHSAMLASLWDLPFGRRKGI</sequence>
<dbReference type="EMBL" id="CABVPN010000001">
    <property type="protein sequence ID" value="VWB06280.1"/>
    <property type="molecule type" value="Genomic_DNA"/>
</dbReference>